<dbReference type="Pfam" id="PF01740">
    <property type="entry name" value="STAS"/>
    <property type="match status" value="1"/>
</dbReference>
<dbReference type="STRING" id="1547445.LO80_04915"/>
<proteinExistence type="predicted"/>
<dbReference type="RefSeq" id="WP_040009089.1">
    <property type="nucleotide sequence ID" value="NZ_CP009574.1"/>
</dbReference>
<dbReference type="KEGG" id="frf:LO80_04915"/>
<dbReference type="Gene3D" id="3.30.750.24">
    <property type="entry name" value="STAS domain"/>
    <property type="match status" value="1"/>
</dbReference>
<sequence>MIEIHQDTWTIKSELTFETVPLIYKKFKKNLTNITKYWKINFENCNKIDSAGLSLIVQYIKHAQSHNIKLELDSISKSAISLAKVHGAESILKKYII</sequence>
<keyword evidence="3" id="KW-1185">Reference proteome</keyword>
<organism evidence="2 3">
    <name type="scientific">Candidatus Francisella endociliophora</name>
    <dbReference type="NCBI Taxonomy" id="653937"/>
    <lineage>
        <taxon>Bacteria</taxon>
        <taxon>Pseudomonadati</taxon>
        <taxon>Pseudomonadota</taxon>
        <taxon>Gammaproteobacteria</taxon>
        <taxon>Thiotrichales</taxon>
        <taxon>Francisellaceae</taxon>
        <taxon>Francisella</taxon>
    </lineage>
</organism>
<dbReference type="Proteomes" id="UP000029672">
    <property type="component" value="Chromosome"/>
</dbReference>
<dbReference type="SUPFAM" id="SSF52091">
    <property type="entry name" value="SpoIIaa-like"/>
    <property type="match status" value="1"/>
</dbReference>
<gene>
    <name evidence="2" type="ORF">LO80_04915</name>
</gene>
<dbReference type="PROSITE" id="PS50801">
    <property type="entry name" value="STAS"/>
    <property type="match status" value="1"/>
</dbReference>
<evidence type="ECO:0000313" key="2">
    <source>
        <dbReference type="EMBL" id="AIT09371.1"/>
    </source>
</evidence>
<dbReference type="CDD" id="cd07043">
    <property type="entry name" value="STAS_anti-anti-sigma_factors"/>
    <property type="match status" value="1"/>
</dbReference>
<dbReference type="InterPro" id="IPR002645">
    <property type="entry name" value="STAS_dom"/>
</dbReference>
<evidence type="ECO:0000259" key="1">
    <source>
        <dbReference type="PROSITE" id="PS50801"/>
    </source>
</evidence>
<dbReference type="eggNOG" id="COG3113">
    <property type="taxonomic scope" value="Bacteria"/>
</dbReference>
<accession>A0A097EP74</accession>
<dbReference type="InterPro" id="IPR036513">
    <property type="entry name" value="STAS_dom_sf"/>
</dbReference>
<dbReference type="OrthoDB" id="5297990at2"/>
<protein>
    <recommendedName>
        <fullName evidence="1">STAS domain-containing protein</fullName>
    </recommendedName>
</protein>
<dbReference type="HOGENOM" id="CLU_115403_13_2_6"/>
<dbReference type="EMBL" id="CP009574">
    <property type="protein sequence ID" value="AIT09371.1"/>
    <property type="molecule type" value="Genomic_DNA"/>
</dbReference>
<reference evidence="2 3" key="1">
    <citation type="submission" date="2014-10" db="EMBL/GenBank/DDBJ databases">
        <title>Whole genome sequence of Francisella endociliophora strain FSC1006, isolated from a laboratory culture of the marine ciliate Euplotes raikovi.</title>
        <authorList>
            <person name="Granberg M."/>
            <person name="Backman S."/>
            <person name="Lundmark E."/>
            <person name="Nilsson E."/>
            <person name="Karlsson E."/>
            <person name="Thelaus J."/>
            <person name="Ohrman C."/>
            <person name="Larkeryd A."/>
            <person name="Stenberg P."/>
        </authorList>
    </citation>
    <scope>NUCLEOTIDE SEQUENCE [LARGE SCALE GENOMIC DNA]</scope>
    <source>
        <strain evidence="2 3">FSC1006</strain>
    </source>
</reference>
<feature type="domain" description="STAS" evidence="1">
    <location>
        <begin position="11"/>
        <end position="97"/>
    </location>
</feature>
<dbReference type="AlphaFoldDB" id="A0A097EP74"/>
<name>A0A097EP74_9GAMM</name>
<evidence type="ECO:0000313" key="3">
    <source>
        <dbReference type="Proteomes" id="UP000029672"/>
    </source>
</evidence>